<dbReference type="Gene3D" id="3.30.70.360">
    <property type="match status" value="1"/>
</dbReference>
<evidence type="ECO:0000256" key="2">
    <source>
        <dbReference type="ARBA" id="ARBA00022723"/>
    </source>
</evidence>
<evidence type="ECO:0000259" key="5">
    <source>
        <dbReference type="Pfam" id="PF07687"/>
    </source>
</evidence>
<sequence length="412" mass="44500">MSKDALYQQLDAWIEAHFDEEVAYLQALVQVPTDTPPGNNAPHARRTAELLAAMGLPAEAHAVPQAEVEAAGLQSITNLIVRRRYGDGGPVVALNAHGDVVPPGEGWTHGPYSGDVEDGRLYGRAAAVSKSDFATYTFALRALEALQRPLKGGVELHFTYDEEFGGELGPGWLLRQGLTRPDLLLAAGFSYQVVTAHNGCLQMELTVHGRMAHAAIPHTGIDALQGAVTILNALYAQNERYRQVRSRVPGIEHPYLNVGRIEGGTNTNVVPGKVVLRLDRRMIPEEDPVEVEATLRQVIADAAAGFAGTVEVRRLLLARSLQPLPGHERLVAPLQRHAQAVFGEAIPTSGTPLYTDVRLYGEQGIPAAIYGAGPRTVLESNAKRADEHLVLADLRRATQVVARTLLDLLAPD</sequence>
<keyword evidence="2" id="KW-0479">Metal-binding</keyword>
<dbReference type="Proteomes" id="UP001238603">
    <property type="component" value="Unassembled WGS sequence"/>
</dbReference>
<feature type="domain" description="Peptidase M20 dimerisation" evidence="5">
    <location>
        <begin position="195"/>
        <end position="303"/>
    </location>
</feature>
<dbReference type="InterPro" id="IPR002933">
    <property type="entry name" value="Peptidase_M20"/>
</dbReference>
<evidence type="ECO:0000256" key="1">
    <source>
        <dbReference type="ARBA" id="ARBA00001947"/>
    </source>
</evidence>
<keyword evidence="3" id="KW-0378">Hydrolase</keyword>
<dbReference type="Pfam" id="PF07687">
    <property type="entry name" value="M20_dimer"/>
    <property type="match status" value="1"/>
</dbReference>
<dbReference type="RefSeq" id="WP_285982042.1">
    <property type="nucleotide sequence ID" value="NZ_JASVDS010000002.1"/>
</dbReference>
<gene>
    <name evidence="6" type="ORF">QRD43_08440</name>
</gene>
<reference evidence="6 7" key="1">
    <citation type="submission" date="2023-06" db="EMBL/GenBank/DDBJ databases">
        <title>Pelomonas sp. APW6 16S ribosomal RNA gene genome sequencing and assembly.</title>
        <authorList>
            <person name="Woo H."/>
        </authorList>
    </citation>
    <scope>NUCLEOTIDE SEQUENCE [LARGE SCALE GENOMIC DNA]</scope>
    <source>
        <strain evidence="6 7">APW6</strain>
    </source>
</reference>
<dbReference type="PROSITE" id="PS00758">
    <property type="entry name" value="ARGE_DAPE_CPG2_1"/>
    <property type="match status" value="1"/>
</dbReference>
<dbReference type="Gene3D" id="3.40.630.10">
    <property type="entry name" value="Zn peptidases"/>
    <property type="match status" value="1"/>
</dbReference>
<keyword evidence="4" id="KW-0862">Zinc</keyword>
<comment type="caution">
    <text evidence="6">The sequence shown here is derived from an EMBL/GenBank/DDBJ whole genome shotgun (WGS) entry which is preliminary data.</text>
</comment>
<keyword evidence="7" id="KW-1185">Reference proteome</keyword>
<dbReference type="Pfam" id="PF01546">
    <property type="entry name" value="Peptidase_M20"/>
    <property type="match status" value="1"/>
</dbReference>
<proteinExistence type="predicted"/>
<dbReference type="InterPro" id="IPR001261">
    <property type="entry name" value="ArgE/DapE_CS"/>
</dbReference>
<dbReference type="SUPFAM" id="SSF55031">
    <property type="entry name" value="Bacterial exopeptidase dimerisation domain"/>
    <property type="match status" value="1"/>
</dbReference>
<organism evidence="6 7">
    <name type="scientific">Roseateles subflavus</name>
    <dbReference type="NCBI Taxonomy" id="3053353"/>
    <lineage>
        <taxon>Bacteria</taxon>
        <taxon>Pseudomonadati</taxon>
        <taxon>Pseudomonadota</taxon>
        <taxon>Betaproteobacteria</taxon>
        <taxon>Burkholderiales</taxon>
        <taxon>Sphaerotilaceae</taxon>
        <taxon>Roseateles</taxon>
    </lineage>
</organism>
<evidence type="ECO:0000313" key="6">
    <source>
        <dbReference type="EMBL" id="MDL5031936.1"/>
    </source>
</evidence>
<evidence type="ECO:0000256" key="3">
    <source>
        <dbReference type="ARBA" id="ARBA00022801"/>
    </source>
</evidence>
<dbReference type="InterPro" id="IPR011650">
    <property type="entry name" value="Peptidase_M20_dimer"/>
</dbReference>
<evidence type="ECO:0000256" key="4">
    <source>
        <dbReference type="ARBA" id="ARBA00022833"/>
    </source>
</evidence>
<name>A0ABT7LGE8_9BURK</name>
<dbReference type="SUPFAM" id="SSF53187">
    <property type="entry name" value="Zn-dependent exopeptidases"/>
    <property type="match status" value="1"/>
</dbReference>
<dbReference type="InterPro" id="IPR036264">
    <property type="entry name" value="Bact_exopeptidase_dim_dom"/>
</dbReference>
<accession>A0ABT7LGE8</accession>
<dbReference type="CDD" id="cd02697">
    <property type="entry name" value="M20_like"/>
    <property type="match status" value="1"/>
</dbReference>
<evidence type="ECO:0000313" key="7">
    <source>
        <dbReference type="Proteomes" id="UP001238603"/>
    </source>
</evidence>
<protein>
    <submittedName>
        <fullName evidence="6">M20/M25/M40 family metallo-hydrolase</fullName>
    </submittedName>
</protein>
<dbReference type="PANTHER" id="PTHR43808">
    <property type="entry name" value="ACETYLORNITHINE DEACETYLASE"/>
    <property type="match status" value="1"/>
</dbReference>
<comment type="cofactor">
    <cofactor evidence="1">
        <name>Zn(2+)</name>
        <dbReference type="ChEBI" id="CHEBI:29105"/>
    </cofactor>
</comment>
<dbReference type="EMBL" id="JASVDS010000002">
    <property type="protein sequence ID" value="MDL5031936.1"/>
    <property type="molecule type" value="Genomic_DNA"/>
</dbReference>
<dbReference type="InterPro" id="IPR050072">
    <property type="entry name" value="Peptidase_M20A"/>
</dbReference>